<proteinExistence type="predicted"/>
<reference evidence="1" key="1">
    <citation type="submission" date="2024-09" db="EMBL/GenBank/DDBJ databases">
        <title>Draft Genome Sequences of Neofusicoccum parvum.</title>
        <authorList>
            <person name="Ashida A."/>
            <person name="Camagna M."/>
            <person name="Tanaka A."/>
            <person name="Takemoto D."/>
        </authorList>
    </citation>
    <scope>NUCLEOTIDE SEQUENCE</scope>
    <source>
        <strain evidence="1">PPO83</strain>
    </source>
</reference>
<protein>
    <submittedName>
        <fullName evidence="1">Uncharacterized protein</fullName>
    </submittedName>
</protein>
<name>A0ACB5S7M6_9PEZI</name>
<sequence length="125" mass="14382">MQDYGEHSQRDVRQLQASVSWLVLYYPLNPYFVIFCNVITISDADDLALLRGVTDNLNVFVTNRRRGNPAIEGVRRLFHAFVQLCVPRAGRSLDALEEQELVRCLRDSQLSLQWLEPDQLSGFTL</sequence>
<dbReference type="EMBL" id="BSXG01000052">
    <property type="protein sequence ID" value="GME28822.1"/>
    <property type="molecule type" value="Genomic_DNA"/>
</dbReference>
<accession>A0ACB5S7M6</accession>
<organism evidence="1 2">
    <name type="scientific">Neofusicoccum parvum</name>
    <dbReference type="NCBI Taxonomy" id="310453"/>
    <lineage>
        <taxon>Eukaryota</taxon>
        <taxon>Fungi</taxon>
        <taxon>Dikarya</taxon>
        <taxon>Ascomycota</taxon>
        <taxon>Pezizomycotina</taxon>
        <taxon>Dothideomycetes</taxon>
        <taxon>Dothideomycetes incertae sedis</taxon>
        <taxon>Botryosphaeriales</taxon>
        <taxon>Botryosphaeriaceae</taxon>
        <taxon>Neofusicoccum</taxon>
    </lineage>
</organism>
<evidence type="ECO:0000313" key="2">
    <source>
        <dbReference type="Proteomes" id="UP001165186"/>
    </source>
</evidence>
<keyword evidence="2" id="KW-1185">Reference proteome</keyword>
<dbReference type="Proteomes" id="UP001165186">
    <property type="component" value="Unassembled WGS sequence"/>
</dbReference>
<gene>
    <name evidence="1" type="primary">g6766</name>
    <name evidence="1" type="ORF">NpPPO83_00006766</name>
</gene>
<comment type="caution">
    <text evidence="1">The sequence shown here is derived from an EMBL/GenBank/DDBJ whole genome shotgun (WGS) entry which is preliminary data.</text>
</comment>
<evidence type="ECO:0000313" key="1">
    <source>
        <dbReference type="EMBL" id="GME28822.1"/>
    </source>
</evidence>